<dbReference type="AlphaFoldDB" id="A0A7R8UI62"/>
<dbReference type="Pfam" id="PF07648">
    <property type="entry name" value="Kazal_2"/>
    <property type="match status" value="1"/>
</dbReference>
<evidence type="ECO:0000256" key="1">
    <source>
        <dbReference type="SAM" id="SignalP"/>
    </source>
</evidence>
<protein>
    <recommendedName>
        <fullName evidence="2">Kazal-like domain-containing protein</fullName>
    </recommendedName>
</protein>
<dbReference type="InterPro" id="IPR036058">
    <property type="entry name" value="Kazal_dom_sf"/>
</dbReference>
<organism evidence="3 4">
    <name type="scientific">Hermetia illucens</name>
    <name type="common">Black soldier fly</name>
    <dbReference type="NCBI Taxonomy" id="343691"/>
    <lineage>
        <taxon>Eukaryota</taxon>
        <taxon>Metazoa</taxon>
        <taxon>Ecdysozoa</taxon>
        <taxon>Arthropoda</taxon>
        <taxon>Hexapoda</taxon>
        <taxon>Insecta</taxon>
        <taxon>Pterygota</taxon>
        <taxon>Neoptera</taxon>
        <taxon>Endopterygota</taxon>
        <taxon>Diptera</taxon>
        <taxon>Brachycera</taxon>
        <taxon>Stratiomyomorpha</taxon>
        <taxon>Stratiomyidae</taxon>
        <taxon>Hermetiinae</taxon>
        <taxon>Hermetia</taxon>
    </lineage>
</organism>
<evidence type="ECO:0000313" key="4">
    <source>
        <dbReference type="Proteomes" id="UP000594454"/>
    </source>
</evidence>
<dbReference type="SUPFAM" id="SSF100895">
    <property type="entry name" value="Kazal-type serine protease inhibitors"/>
    <property type="match status" value="1"/>
</dbReference>
<dbReference type="Gene3D" id="3.30.60.30">
    <property type="match status" value="1"/>
</dbReference>
<dbReference type="InParanoid" id="A0A7R8UI62"/>
<keyword evidence="1" id="KW-0732">Signal</keyword>
<sequence>MSYAVLLIIAVASLVACSTLAANCGDPCEDDYDPVCAMLDGRPVEFLNHCKLEIYNCQHRTETYFTKGPCPTTPKPPE</sequence>
<dbReference type="EMBL" id="LR899010">
    <property type="protein sequence ID" value="CAD7081320.1"/>
    <property type="molecule type" value="Genomic_DNA"/>
</dbReference>
<feature type="domain" description="Kazal-like" evidence="2">
    <location>
        <begin position="18"/>
        <end position="72"/>
    </location>
</feature>
<accession>A0A7R8UI62</accession>
<name>A0A7R8UI62_HERIL</name>
<gene>
    <name evidence="3" type="ORF">HERILL_LOCUS4435</name>
</gene>
<evidence type="ECO:0000313" key="3">
    <source>
        <dbReference type="EMBL" id="CAD7081320.1"/>
    </source>
</evidence>
<dbReference type="InterPro" id="IPR002350">
    <property type="entry name" value="Kazal_dom"/>
</dbReference>
<feature type="signal peptide" evidence="1">
    <location>
        <begin position="1"/>
        <end position="21"/>
    </location>
</feature>
<evidence type="ECO:0000259" key="2">
    <source>
        <dbReference type="PROSITE" id="PS51465"/>
    </source>
</evidence>
<proteinExistence type="predicted"/>
<keyword evidence="4" id="KW-1185">Reference proteome</keyword>
<reference evidence="3 4" key="1">
    <citation type="submission" date="2020-11" db="EMBL/GenBank/DDBJ databases">
        <authorList>
            <person name="Wallbank WR R."/>
            <person name="Pardo Diaz C."/>
            <person name="Kozak K."/>
            <person name="Martin S."/>
            <person name="Jiggins C."/>
            <person name="Moest M."/>
            <person name="Warren A I."/>
            <person name="Generalovic N T."/>
            <person name="Byers J.R.P. K."/>
            <person name="Montejo-Kovacevich G."/>
            <person name="Yen C E."/>
        </authorList>
    </citation>
    <scope>NUCLEOTIDE SEQUENCE [LARGE SCALE GENOMIC DNA]</scope>
</reference>
<feature type="chain" id="PRO_5031303653" description="Kazal-like domain-containing protein" evidence="1">
    <location>
        <begin position="22"/>
        <end position="78"/>
    </location>
</feature>
<dbReference type="PROSITE" id="PS51465">
    <property type="entry name" value="KAZAL_2"/>
    <property type="match status" value="1"/>
</dbReference>
<dbReference type="Proteomes" id="UP000594454">
    <property type="component" value="Chromosome 2"/>
</dbReference>